<dbReference type="AlphaFoldDB" id="A0A7W7Y5K8"/>
<protein>
    <recommendedName>
        <fullName evidence="3">Aminotransferase</fullName>
        <ecNumber evidence="3">2.6.1.-</ecNumber>
    </recommendedName>
</protein>
<keyword evidence="6" id="KW-1185">Reference proteome</keyword>
<reference evidence="5 6" key="1">
    <citation type="submission" date="2020-08" db="EMBL/GenBank/DDBJ databases">
        <title>Genomic Encyclopedia of Type Strains, Phase IV (KMG-IV): sequencing the most valuable type-strain genomes for metagenomic binning, comparative biology and taxonomic classification.</title>
        <authorList>
            <person name="Goeker M."/>
        </authorList>
    </citation>
    <scope>NUCLEOTIDE SEQUENCE [LARGE SCALE GENOMIC DNA]</scope>
    <source>
        <strain evidence="5 6">DSM 22071</strain>
    </source>
</reference>
<dbReference type="GO" id="GO:0030170">
    <property type="term" value="F:pyridoxal phosphate binding"/>
    <property type="evidence" value="ECO:0007669"/>
    <property type="project" value="InterPro"/>
</dbReference>
<evidence type="ECO:0000313" key="5">
    <source>
        <dbReference type="EMBL" id="MBB5022528.1"/>
    </source>
</evidence>
<gene>
    <name evidence="5" type="ORF">HNR37_001866</name>
</gene>
<dbReference type="Proteomes" id="UP000528322">
    <property type="component" value="Unassembled WGS sequence"/>
</dbReference>
<dbReference type="PROSITE" id="PS00105">
    <property type="entry name" value="AA_TRANSFER_CLASS_1"/>
    <property type="match status" value="1"/>
</dbReference>
<dbReference type="InterPro" id="IPR015422">
    <property type="entry name" value="PyrdxlP-dep_Trfase_small"/>
</dbReference>
<evidence type="ECO:0000256" key="2">
    <source>
        <dbReference type="ARBA" id="ARBA00022898"/>
    </source>
</evidence>
<evidence type="ECO:0000313" key="6">
    <source>
        <dbReference type="Proteomes" id="UP000528322"/>
    </source>
</evidence>
<dbReference type="Gene3D" id="3.40.640.10">
    <property type="entry name" value="Type I PLP-dependent aspartate aminotransferase-like (Major domain)"/>
    <property type="match status" value="1"/>
</dbReference>
<keyword evidence="5" id="KW-0456">Lyase</keyword>
<dbReference type="PANTHER" id="PTHR42885">
    <property type="entry name" value="HISTIDINOL-PHOSPHATE AMINOTRANSFERASE-RELATED"/>
    <property type="match status" value="1"/>
</dbReference>
<proteinExistence type="inferred from homology"/>
<comment type="cofactor">
    <cofactor evidence="1 3">
        <name>pyridoxal 5'-phosphate</name>
        <dbReference type="ChEBI" id="CHEBI:597326"/>
    </cofactor>
</comment>
<dbReference type="EMBL" id="JACHID010000012">
    <property type="protein sequence ID" value="MBB5022528.1"/>
    <property type="molecule type" value="Genomic_DNA"/>
</dbReference>
<sequence length="347" mass="38933">MVDLRQGPHGGNVYAAAQQLGCHPDDIRDYSSNVADWQPPLLADLDISRLLSRLPEPHSSTLQQAFAREYQIDPSQVVVTAGTTEAIERICAAFAARPAAIFTPTYNDYLFYARASDMPVEAIGAAPPDYTFDLSATRLSAAICFLCNPNNPTGRTVTRQDLLALIDRHPQTLFVVDESYMPFHVQEAELTLTGHLRPNLVVLRSFSKIHGLPGMRLGFVLSAHTELMAQLRQRCSPWSVNTVAQELGLRLLRVETAQQAQQMASRRQQLLLQLEELAWLRPLPSEVNYLLCHLPRHRAADLYRHCLEQRVLIRDCSNFSGLQGEYIRFSIRQHMQPLLQALAGAPC</sequence>
<comment type="caution">
    <text evidence="5">The sequence shown here is derived from an EMBL/GenBank/DDBJ whole genome shotgun (WGS) entry which is preliminary data.</text>
</comment>
<accession>A0A7W7Y5K8</accession>
<keyword evidence="3" id="KW-0032">Aminotransferase</keyword>
<dbReference type="EC" id="2.6.1.-" evidence="3"/>
<dbReference type="GO" id="GO:0016829">
    <property type="term" value="F:lyase activity"/>
    <property type="evidence" value="ECO:0007669"/>
    <property type="project" value="UniProtKB-KW"/>
</dbReference>
<dbReference type="CDD" id="cd00609">
    <property type="entry name" value="AAT_like"/>
    <property type="match status" value="1"/>
</dbReference>
<organism evidence="5 6">
    <name type="scientific">Desulfurispira natronophila</name>
    <dbReference type="NCBI Taxonomy" id="682562"/>
    <lineage>
        <taxon>Bacteria</taxon>
        <taxon>Pseudomonadati</taxon>
        <taxon>Chrysiogenota</taxon>
        <taxon>Chrysiogenia</taxon>
        <taxon>Chrysiogenales</taxon>
        <taxon>Chrysiogenaceae</taxon>
        <taxon>Desulfurispira</taxon>
    </lineage>
</organism>
<dbReference type="InterPro" id="IPR015421">
    <property type="entry name" value="PyrdxlP-dep_Trfase_major"/>
</dbReference>
<keyword evidence="2" id="KW-0663">Pyridoxal phosphate</keyword>
<feature type="domain" description="Aminotransferase class I/classII large" evidence="4">
    <location>
        <begin position="49"/>
        <end position="332"/>
    </location>
</feature>
<keyword evidence="3" id="KW-0808">Transferase</keyword>
<dbReference type="InterPro" id="IPR004838">
    <property type="entry name" value="NHTrfase_class1_PyrdxlP-BS"/>
</dbReference>
<dbReference type="Pfam" id="PF00155">
    <property type="entry name" value="Aminotran_1_2"/>
    <property type="match status" value="1"/>
</dbReference>
<dbReference type="InterPro" id="IPR015424">
    <property type="entry name" value="PyrdxlP-dep_Trfase"/>
</dbReference>
<dbReference type="InterPro" id="IPR004839">
    <property type="entry name" value="Aminotransferase_I/II_large"/>
</dbReference>
<dbReference type="RefSeq" id="WP_183733198.1">
    <property type="nucleotide sequence ID" value="NZ_JACHID010000012.1"/>
</dbReference>
<evidence type="ECO:0000259" key="4">
    <source>
        <dbReference type="Pfam" id="PF00155"/>
    </source>
</evidence>
<name>A0A7W7Y5K8_9BACT</name>
<evidence type="ECO:0000256" key="3">
    <source>
        <dbReference type="RuleBase" id="RU000481"/>
    </source>
</evidence>
<comment type="similarity">
    <text evidence="3">Belongs to the class-I pyridoxal-phosphate-dependent aminotransferase family.</text>
</comment>
<dbReference type="GO" id="GO:0008483">
    <property type="term" value="F:transaminase activity"/>
    <property type="evidence" value="ECO:0007669"/>
    <property type="project" value="UniProtKB-KW"/>
</dbReference>
<dbReference type="Gene3D" id="3.90.1150.10">
    <property type="entry name" value="Aspartate Aminotransferase, domain 1"/>
    <property type="match status" value="1"/>
</dbReference>
<dbReference type="PANTHER" id="PTHR42885:SF1">
    <property type="entry name" value="THREONINE-PHOSPHATE DECARBOXYLASE"/>
    <property type="match status" value="1"/>
</dbReference>
<evidence type="ECO:0000256" key="1">
    <source>
        <dbReference type="ARBA" id="ARBA00001933"/>
    </source>
</evidence>
<dbReference type="SUPFAM" id="SSF53383">
    <property type="entry name" value="PLP-dependent transferases"/>
    <property type="match status" value="1"/>
</dbReference>